<gene>
    <name evidence="6" type="ORF">BT96DRAFT_937926</name>
</gene>
<dbReference type="EMBL" id="ML769446">
    <property type="protein sequence ID" value="KAE9401371.1"/>
    <property type="molecule type" value="Genomic_DNA"/>
</dbReference>
<keyword evidence="2 4" id="KW-0863">Zinc-finger</keyword>
<evidence type="ECO:0000313" key="6">
    <source>
        <dbReference type="EMBL" id="KAE9401371.1"/>
    </source>
</evidence>
<reference evidence="6" key="1">
    <citation type="journal article" date="2019" name="Environ. Microbiol.">
        <title>Fungal ecological strategies reflected in gene transcription - a case study of two litter decomposers.</title>
        <authorList>
            <person name="Barbi F."/>
            <person name="Kohler A."/>
            <person name="Barry K."/>
            <person name="Baskaran P."/>
            <person name="Daum C."/>
            <person name="Fauchery L."/>
            <person name="Ihrmark K."/>
            <person name="Kuo A."/>
            <person name="LaButti K."/>
            <person name="Lipzen A."/>
            <person name="Morin E."/>
            <person name="Grigoriev I.V."/>
            <person name="Henrissat B."/>
            <person name="Lindahl B."/>
            <person name="Martin F."/>
        </authorList>
    </citation>
    <scope>NUCLEOTIDE SEQUENCE</scope>
    <source>
        <strain evidence="6">JB14</strain>
    </source>
</reference>
<dbReference type="InterPro" id="IPR002893">
    <property type="entry name" value="Znf_MYND"/>
</dbReference>
<dbReference type="GO" id="GO:0008270">
    <property type="term" value="F:zinc ion binding"/>
    <property type="evidence" value="ECO:0007669"/>
    <property type="project" value="UniProtKB-KW"/>
</dbReference>
<keyword evidence="7" id="KW-1185">Reference proteome</keyword>
<organism evidence="6 7">
    <name type="scientific">Gymnopus androsaceus JB14</name>
    <dbReference type="NCBI Taxonomy" id="1447944"/>
    <lineage>
        <taxon>Eukaryota</taxon>
        <taxon>Fungi</taxon>
        <taxon>Dikarya</taxon>
        <taxon>Basidiomycota</taxon>
        <taxon>Agaricomycotina</taxon>
        <taxon>Agaricomycetes</taxon>
        <taxon>Agaricomycetidae</taxon>
        <taxon>Agaricales</taxon>
        <taxon>Marasmiineae</taxon>
        <taxon>Omphalotaceae</taxon>
        <taxon>Gymnopus</taxon>
    </lineage>
</organism>
<evidence type="ECO:0000256" key="2">
    <source>
        <dbReference type="ARBA" id="ARBA00022771"/>
    </source>
</evidence>
<evidence type="ECO:0000313" key="7">
    <source>
        <dbReference type="Proteomes" id="UP000799118"/>
    </source>
</evidence>
<dbReference type="Pfam" id="PF01753">
    <property type="entry name" value="zf-MYND"/>
    <property type="match status" value="1"/>
</dbReference>
<feature type="domain" description="MYND-type" evidence="5">
    <location>
        <begin position="281"/>
        <end position="321"/>
    </location>
</feature>
<evidence type="ECO:0000259" key="5">
    <source>
        <dbReference type="PROSITE" id="PS50865"/>
    </source>
</evidence>
<dbReference type="SUPFAM" id="SSF144232">
    <property type="entry name" value="HIT/MYND zinc finger-like"/>
    <property type="match status" value="1"/>
</dbReference>
<accession>A0A6A4HU82</accession>
<protein>
    <recommendedName>
        <fullName evidence="5">MYND-type domain-containing protein</fullName>
    </recommendedName>
</protein>
<sequence length="559" mass="63900">MSVTTFAQASGQLRSKMEGMILDNRFKLPELERVRVDAAEAINLMQSPLPPQIEGRTPEGELVPVGVLYTLKFPDLFKFSLFCEVKDEMLAVPTGILSQCVWALEWTIRGLMEASEYQFQKTWNVPFNKTRYVFLENARWKAAAHLLKPEINRPLDALRHLSASVQDCQKIIGGTAVDVWYRNPNLFFHHAIALARSRADDAKAKEGLSRIVRDKGIDEGPNGVLFLIVGKIYLSRVLGRLGEDAEAQKHKDPILTGLGGEKWLVNRRQSIKTVLRGTRTCRNCQAREPLIKLFQCSRCKYTLYCSKKCQLANYQYHKEDAASLKEIANMEPGKARRAEDWRTWRAAPVPANSVCLVHALGLQRDPSRSRTHIVFKDVEYVPHSKKMMDRFKVVRVGVFKVDDIWTYLEAFLSLKSGEGKKLVKEALDEFDPGATRNKNELPILDLMFSSDPGFDREVYFRTYSMSQENINRLPYDANWRNSLNSGEELVRYRALKIQKRSSEESAWEPDSSFDYIDLFIDVIITGRSELLNQRLGKRRRTDFRRGGGGRSGRALLVGK</sequence>
<dbReference type="PROSITE" id="PS50865">
    <property type="entry name" value="ZF_MYND_2"/>
    <property type="match status" value="1"/>
</dbReference>
<dbReference type="AlphaFoldDB" id="A0A6A4HU82"/>
<evidence type="ECO:0000256" key="3">
    <source>
        <dbReference type="ARBA" id="ARBA00022833"/>
    </source>
</evidence>
<name>A0A6A4HU82_9AGAR</name>
<evidence type="ECO:0000256" key="4">
    <source>
        <dbReference type="PROSITE-ProRule" id="PRU00134"/>
    </source>
</evidence>
<dbReference type="Proteomes" id="UP000799118">
    <property type="component" value="Unassembled WGS sequence"/>
</dbReference>
<evidence type="ECO:0000256" key="1">
    <source>
        <dbReference type="ARBA" id="ARBA00022723"/>
    </source>
</evidence>
<dbReference type="OrthoDB" id="2931494at2759"/>
<keyword evidence="1" id="KW-0479">Metal-binding</keyword>
<proteinExistence type="predicted"/>
<keyword evidence="3" id="KW-0862">Zinc</keyword>
<dbReference type="Gene3D" id="6.10.140.2220">
    <property type="match status" value="1"/>
</dbReference>